<name>A0A7R8WHL8_9CRUS</name>
<gene>
    <name evidence="1" type="ORF">CTOB1V02_LOCUS7194</name>
</gene>
<dbReference type="EMBL" id="OB661999">
    <property type="protein sequence ID" value="CAD7229322.1"/>
    <property type="molecule type" value="Genomic_DNA"/>
</dbReference>
<reference evidence="1" key="1">
    <citation type="submission" date="2020-11" db="EMBL/GenBank/DDBJ databases">
        <authorList>
            <person name="Tran Van P."/>
        </authorList>
    </citation>
    <scope>NUCLEOTIDE SEQUENCE</scope>
</reference>
<sequence>MFDVLMMPALSYTEWQLLAAVLLPVSFLVILVLDRALRRFLSEESWWALFSEKEAENQETQDRVRLGPTVMASQFSRLHPCDQETLEFPFKMGVLALGLDCPSSQLQLGAYHSSDRLDHQMLVVLATLVFRWTEAGKARIQKELTAVNALTPAIEAHKLATMVRPSPERLDARIRLLEEYLGDLHQQQKQYFETMQNSLSNITQSKASTGKANGDEIEQLGKELRAKFQAVLTHLQQQQQVAAAAFMSPAYPQPASMFGLTQPRVPAAYPSAFLFPPYGGLGTPAAPQGSQPRLPGTPGTAQTGFDGYGNGAFDLSTLADQGTPAINRHELSDISTAVGESMNYSYLQTPGSVEGSPHPFQIHLPPETPAAAKPTSSSSAVRAAQISTCKIHRSDFAQSTLHFPRIWGLSDGVVSPFVGATAALTALLCMQQKLRHRLSAMG</sequence>
<protein>
    <submittedName>
        <fullName evidence="1">Uncharacterized protein</fullName>
    </submittedName>
</protein>
<dbReference type="AlphaFoldDB" id="A0A7R8WHL8"/>
<proteinExistence type="predicted"/>
<organism evidence="1">
    <name type="scientific">Cyprideis torosa</name>
    <dbReference type="NCBI Taxonomy" id="163714"/>
    <lineage>
        <taxon>Eukaryota</taxon>
        <taxon>Metazoa</taxon>
        <taxon>Ecdysozoa</taxon>
        <taxon>Arthropoda</taxon>
        <taxon>Crustacea</taxon>
        <taxon>Oligostraca</taxon>
        <taxon>Ostracoda</taxon>
        <taxon>Podocopa</taxon>
        <taxon>Podocopida</taxon>
        <taxon>Cytherocopina</taxon>
        <taxon>Cytheroidea</taxon>
        <taxon>Cytherideidae</taxon>
        <taxon>Cyprideis</taxon>
    </lineage>
</organism>
<accession>A0A7R8WHL8</accession>
<evidence type="ECO:0000313" key="1">
    <source>
        <dbReference type="EMBL" id="CAD7229322.1"/>
    </source>
</evidence>